<dbReference type="Gene3D" id="3.20.20.20">
    <property type="entry name" value="Dihydropteroate synthase-like"/>
    <property type="match status" value="1"/>
</dbReference>
<dbReference type="CDD" id="cd00739">
    <property type="entry name" value="DHPS"/>
    <property type="match status" value="1"/>
</dbReference>
<dbReference type="InterPro" id="IPR045031">
    <property type="entry name" value="DHP_synth-like"/>
</dbReference>
<comment type="catalytic activity">
    <reaction evidence="1">
        <text>(7,8-dihydropterin-6-yl)methyl diphosphate + 4-aminobenzoate = 7,8-dihydropteroate + diphosphate</text>
        <dbReference type="Rhea" id="RHEA:19949"/>
        <dbReference type="ChEBI" id="CHEBI:17836"/>
        <dbReference type="ChEBI" id="CHEBI:17839"/>
        <dbReference type="ChEBI" id="CHEBI:33019"/>
        <dbReference type="ChEBI" id="CHEBI:72950"/>
        <dbReference type="EC" id="2.5.1.15"/>
    </reaction>
</comment>
<dbReference type="AlphaFoldDB" id="A0A3L6ZVC8"/>
<accession>A0A3L6ZVC8</accession>
<dbReference type="PANTHER" id="PTHR20941">
    <property type="entry name" value="FOLATE SYNTHESIS PROTEINS"/>
    <property type="match status" value="1"/>
</dbReference>
<dbReference type="GO" id="GO:0005829">
    <property type="term" value="C:cytosol"/>
    <property type="evidence" value="ECO:0007669"/>
    <property type="project" value="TreeGrafter"/>
</dbReference>
<evidence type="ECO:0000256" key="3">
    <source>
        <dbReference type="ARBA" id="ARBA00004763"/>
    </source>
</evidence>
<keyword evidence="9 10" id="KW-0289">Folate biosynthesis</keyword>
<name>A0A3L6ZVC8_9MICO</name>
<evidence type="ECO:0000256" key="5">
    <source>
        <dbReference type="ARBA" id="ARBA00012458"/>
    </source>
</evidence>
<comment type="caution">
    <text evidence="12">The sequence shown here is derived from an EMBL/GenBank/DDBJ whole genome shotgun (WGS) entry which is preliminary data.</text>
</comment>
<dbReference type="SUPFAM" id="SSF51717">
    <property type="entry name" value="Dihydropteroate synthetase-like"/>
    <property type="match status" value="1"/>
</dbReference>
<evidence type="ECO:0000256" key="1">
    <source>
        <dbReference type="ARBA" id="ARBA00000012"/>
    </source>
</evidence>
<proteinExistence type="inferred from homology"/>
<dbReference type="GO" id="GO:0046654">
    <property type="term" value="P:tetrahydrofolate biosynthetic process"/>
    <property type="evidence" value="ECO:0007669"/>
    <property type="project" value="UniProtKB-UniPathway"/>
</dbReference>
<dbReference type="Pfam" id="PF00809">
    <property type="entry name" value="Pterin_bind"/>
    <property type="match status" value="1"/>
</dbReference>
<evidence type="ECO:0000259" key="11">
    <source>
        <dbReference type="PROSITE" id="PS50972"/>
    </source>
</evidence>
<dbReference type="PANTHER" id="PTHR20941:SF1">
    <property type="entry name" value="FOLIC ACID SYNTHESIS PROTEIN FOL1"/>
    <property type="match status" value="1"/>
</dbReference>
<dbReference type="EMBL" id="RCUX01000021">
    <property type="protein sequence ID" value="RLP71837.1"/>
    <property type="molecule type" value="Genomic_DNA"/>
</dbReference>
<dbReference type="InterPro" id="IPR000489">
    <property type="entry name" value="Pterin-binding_dom"/>
</dbReference>
<dbReference type="PROSITE" id="PS00792">
    <property type="entry name" value="DHPS_1"/>
    <property type="match status" value="1"/>
</dbReference>
<dbReference type="NCBIfam" id="TIGR01496">
    <property type="entry name" value="DHPS"/>
    <property type="match status" value="1"/>
</dbReference>
<dbReference type="RefSeq" id="WP_121649893.1">
    <property type="nucleotide sequence ID" value="NZ_RCUX01000021.1"/>
</dbReference>
<keyword evidence="8 10" id="KW-0460">Magnesium</keyword>
<dbReference type="GO" id="GO:0004156">
    <property type="term" value="F:dihydropteroate synthase activity"/>
    <property type="evidence" value="ECO:0007669"/>
    <property type="project" value="UniProtKB-EC"/>
</dbReference>
<dbReference type="InterPro" id="IPR011005">
    <property type="entry name" value="Dihydropteroate_synth-like_sf"/>
</dbReference>
<evidence type="ECO:0000313" key="12">
    <source>
        <dbReference type="EMBL" id="RLP71837.1"/>
    </source>
</evidence>
<dbReference type="PROSITE" id="PS50972">
    <property type="entry name" value="PTERIN_BINDING"/>
    <property type="match status" value="1"/>
</dbReference>
<keyword evidence="7 10" id="KW-0479">Metal-binding</keyword>
<protein>
    <recommendedName>
        <fullName evidence="5 10">Dihydropteroate synthase</fullName>
        <shortName evidence="10">DHPS</shortName>
        <ecNumber evidence="5 10">2.5.1.15</ecNumber>
    </recommendedName>
    <alternativeName>
        <fullName evidence="10">Dihydropteroate pyrophosphorylase</fullName>
    </alternativeName>
</protein>
<comment type="function">
    <text evidence="10">Catalyzes the condensation of para-aminobenzoate (pABA) with 6-hydroxymethyl-7,8-dihydropterin diphosphate (DHPt-PP) to form 7,8-dihydropteroate (H2Pte), the immediate precursor of folate derivatives.</text>
</comment>
<organism evidence="12 13">
    <name type="scientific">Mycetocola tolaasinivorans</name>
    <dbReference type="NCBI Taxonomy" id="76635"/>
    <lineage>
        <taxon>Bacteria</taxon>
        <taxon>Bacillati</taxon>
        <taxon>Actinomycetota</taxon>
        <taxon>Actinomycetes</taxon>
        <taxon>Micrococcales</taxon>
        <taxon>Microbacteriaceae</taxon>
        <taxon>Mycetocola</taxon>
    </lineage>
</organism>
<comment type="pathway">
    <text evidence="3 10">Cofactor biosynthesis; tetrahydrofolate biosynthesis; 7,8-dihydrofolate from 2-amino-4-hydroxy-6-hydroxymethyl-7,8-dihydropteridine diphosphate and 4-aminobenzoate: step 1/2.</text>
</comment>
<dbReference type="OrthoDB" id="9811744at2"/>
<dbReference type="GO" id="GO:0046872">
    <property type="term" value="F:metal ion binding"/>
    <property type="evidence" value="ECO:0007669"/>
    <property type="project" value="UniProtKB-KW"/>
</dbReference>
<dbReference type="PROSITE" id="PS00793">
    <property type="entry name" value="DHPS_2"/>
    <property type="match status" value="1"/>
</dbReference>
<comment type="similarity">
    <text evidence="4 10">Belongs to the DHPS family.</text>
</comment>
<evidence type="ECO:0000256" key="9">
    <source>
        <dbReference type="ARBA" id="ARBA00022909"/>
    </source>
</evidence>
<dbReference type="GO" id="GO:0046656">
    <property type="term" value="P:folic acid biosynthetic process"/>
    <property type="evidence" value="ECO:0007669"/>
    <property type="project" value="UniProtKB-KW"/>
</dbReference>
<feature type="domain" description="Pterin-binding" evidence="11">
    <location>
        <begin position="9"/>
        <end position="264"/>
    </location>
</feature>
<reference evidence="12 13" key="1">
    <citation type="submission" date="2018-10" db="EMBL/GenBank/DDBJ databases">
        <authorList>
            <person name="Li J."/>
        </authorList>
    </citation>
    <scope>NUCLEOTIDE SEQUENCE [LARGE SCALE GENOMIC DNA]</scope>
    <source>
        <strain evidence="12 13">IF 016277</strain>
    </source>
</reference>
<evidence type="ECO:0000313" key="13">
    <source>
        <dbReference type="Proteomes" id="UP000272503"/>
    </source>
</evidence>
<dbReference type="InterPro" id="IPR006390">
    <property type="entry name" value="DHP_synth_dom"/>
</dbReference>
<gene>
    <name evidence="12" type="primary">folP</name>
    <name evidence="12" type="ORF">D9V32_15885</name>
</gene>
<evidence type="ECO:0000256" key="8">
    <source>
        <dbReference type="ARBA" id="ARBA00022842"/>
    </source>
</evidence>
<keyword evidence="13" id="KW-1185">Reference proteome</keyword>
<evidence type="ECO:0000256" key="10">
    <source>
        <dbReference type="RuleBase" id="RU361205"/>
    </source>
</evidence>
<evidence type="ECO:0000256" key="6">
    <source>
        <dbReference type="ARBA" id="ARBA00022679"/>
    </source>
</evidence>
<sequence>MTARPPARPLLMGVLNVTPDSFSDGGRYLAPEDAIARGRALVAAGAAIVDVGGESTRPGAEIVGVDEEIARIRPAIAALHAEGITTSIDTMNAETARIAVAEGALYVNDVSGGQSDPELLGVVAASESAILIAGHWRGRLDAGDSLAHYDDPVAEVVAELEGIVAAARAAGIPDSRIILDPGLGFSKTAEHNWEILRGLDRLSALGFPLLIGASRKRFLGELLPEDTDVRERDLPTAVLSALVADAGVWGLRVHEPAASARALDVWEHLRG</sequence>
<comment type="cofactor">
    <cofactor evidence="2 10">
        <name>Mg(2+)</name>
        <dbReference type="ChEBI" id="CHEBI:18420"/>
    </cofactor>
</comment>
<dbReference type="UniPathway" id="UPA00077">
    <property type="reaction ID" value="UER00156"/>
</dbReference>
<dbReference type="Proteomes" id="UP000272503">
    <property type="component" value="Unassembled WGS sequence"/>
</dbReference>
<evidence type="ECO:0000256" key="4">
    <source>
        <dbReference type="ARBA" id="ARBA00009503"/>
    </source>
</evidence>
<keyword evidence="6 10" id="KW-0808">Transferase</keyword>
<evidence type="ECO:0000256" key="7">
    <source>
        <dbReference type="ARBA" id="ARBA00022723"/>
    </source>
</evidence>
<dbReference type="EC" id="2.5.1.15" evidence="5 10"/>
<evidence type="ECO:0000256" key="2">
    <source>
        <dbReference type="ARBA" id="ARBA00001946"/>
    </source>
</evidence>